<dbReference type="PANTHER" id="PTHR10579:SF105">
    <property type="entry name" value="VWFA DOMAIN-CONTAINING PROTEIN"/>
    <property type="match status" value="1"/>
</dbReference>
<evidence type="ECO:0000256" key="1">
    <source>
        <dbReference type="SAM" id="MobiDB-lite"/>
    </source>
</evidence>
<protein>
    <submittedName>
        <fullName evidence="2">Zinc finger (C3HC4-type RING finger) family protein</fullName>
    </submittedName>
</protein>
<reference evidence="2" key="1">
    <citation type="submission" date="2015-12" db="EMBL/GenBank/DDBJ databases">
        <title>Update maize B73 reference genome by single molecule sequencing technologies.</title>
        <authorList>
            <consortium name="Maize Genome Sequencing Project"/>
            <person name="Ware D."/>
        </authorList>
    </citation>
    <scope>NUCLEOTIDE SEQUENCE</scope>
    <source>
        <tissue evidence="2">Seedling</tissue>
    </source>
</reference>
<evidence type="ECO:0000313" key="2">
    <source>
        <dbReference type="EMBL" id="AQK78966.1"/>
    </source>
</evidence>
<organism evidence="2">
    <name type="scientific">Zea mays</name>
    <name type="common">Maize</name>
    <dbReference type="NCBI Taxonomy" id="4577"/>
    <lineage>
        <taxon>Eukaryota</taxon>
        <taxon>Viridiplantae</taxon>
        <taxon>Streptophyta</taxon>
        <taxon>Embryophyta</taxon>
        <taxon>Tracheophyta</taxon>
        <taxon>Spermatophyta</taxon>
        <taxon>Magnoliopsida</taxon>
        <taxon>Liliopsida</taxon>
        <taxon>Poales</taxon>
        <taxon>Poaceae</taxon>
        <taxon>PACMAD clade</taxon>
        <taxon>Panicoideae</taxon>
        <taxon>Andropogonodae</taxon>
        <taxon>Andropogoneae</taxon>
        <taxon>Tripsacinae</taxon>
        <taxon>Zea</taxon>
    </lineage>
</organism>
<proteinExistence type="predicted"/>
<gene>
    <name evidence="2" type="ORF">ZEAMMB73_Zm00001d035428</name>
</gene>
<dbReference type="InterPro" id="IPR002035">
    <property type="entry name" value="VWF_A"/>
</dbReference>
<dbReference type="ExpressionAtlas" id="A0A1D6LGC2">
    <property type="expression patterns" value="baseline and differential"/>
</dbReference>
<dbReference type="SUPFAM" id="SSF53300">
    <property type="entry name" value="vWA-like"/>
    <property type="match status" value="1"/>
</dbReference>
<sequence>MASAVGRARRAQMGFGGGGRLGRQQQLEARGRRRSEMGTRKQGRRCGLERKREKIVVVKCRCFSNSKMRMQVKMTLEKVRVSIATNPHILLIDSAHTFTLNGKAVVRVEAPSSMKNHAPIDLVTLININQSMSWPAASQTEIPSRLDLLKNAMKFIIRQLGDDDRLAIVAFNDKVIKENTTGILEISGSGRMAIEKKVDGLVAMGDTAFKPSLEHAVKLLDDRADKKRAGFIVLISDGLDGQSKWGDESITPTDPIRGLLRKYPVHTFGLGKAHDPKALHYIADISYGIYSSIVTDNLDKIIEAFAVCLAGFKTVVAVDACVDIWSNSLLITRIDPGGYILRGSSGGILVGTLYAGEVKDFIVYFSYRTGSWSGGYYTILNGINARVTYREAPGRQSTTTDTCSVSLPIHVANSSSPPANPCPPYPMVLQQMVRLKVLDLLISVLKEFLVLKGEAASAVHGKEGGDDPVLQAIAASLLQRKWKEFKQSDESWKEAPRNFVNLGGIDEDISAMVGILKRGLGVGCIHSWLSSNQMQRATATGGLPGAHMVATGQFRTPAMNAMVQEAHRHLAREASAHDAGTSIVCKRAVELLDGINKRFDLWCKLDQELPRTNQPSPHQEEGHESRDLTAVLRGDINRARQHDIYLAADHAIKQWRSFLTSVEKTHGHGHI</sequence>
<dbReference type="eggNOG" id="ENOG502QTMS">
    <property type="taxonomic scope" value="Eukaryota"/>
</dbReference>
<dbReference type="STRING" id="4577.A0A1D6LGC2"/>
<dbReference type="InterPro" id="IPR051266">
    <property type="entry name" value="CLCR"/>
</dbReference>
<dbReference type="PANTHER" id="PTHR10579">
    <property type="entry name" value="CALCIUM-ACTIVATED CHLORIDE CHANNEL REGULATOR"/>
    <property type="match status" value="1"/>
</dbReference>
<dbReference type="PROSITE" id="PS50234">
    <property type="entry name" value="VWFA"/>
    <property type="match status" value="1"/>
</dbReference>
<accession>A0A1D6LGC2</accession>
<dbReference type="InterPro" id="IPR036465">
    <property type="entry name" value="vWFA_dom_sf"/>
</dbReference>
<feature type="region of interest" description="Disordered" evidence="1">
    <location>
        <begin position="1"/>
        <end position="46"/>
    </location>
</feature>
<dbReference type="Gene3D" id="3.40.50.410">
    <property type="entry name" value="von Willebrand factor, type A domain"/>
    <property type="match status" value="1"/>
</dbReference>
<dbReference type="InParanoid" id="A0A1D6LGC2"/>
<dbReference type="EMBL" id="CM000782">
    <property type="protein sequence ID" value="AQK78966.1"/>
    <property type="molecule type" value="Genomic_DNA"/>
</dbReference>
<name>A0A1D6LGC2_MAIZE</name>
<dbReference type="SMART" id="SM00327">
    <property type="entry name" value="VWA"/>
    <property type="match status" value="1"/>
</dbReference>
<dbReference type="Pfam" id="PF13768">
    <property type="entry name" value="VWA_3"/>
    <property type="match status" value="1"/>
</dbReference>
<dbReference type="AlphaFoldDB" id="A0A1D6LGC2"/>
<dbReference type="IntAct" id="A0A1D6LGC2">
    <property type="interactions" value="5"/>
</dbReference>